<dbReference type="Pfam" id="PF12224">
    <property type="entry name" value="Amidoligase_2"/>
    <property type="match status" value="1"/>
</dbReference>
<dbReference type="InterPro" id="IPR022025">
    <property type="entry name" value="Amidoligase_2"/>
</dbReference>
<feature type="compositionally biased region" description="Acidic residues" evidence="1">
    <location>
        <begin position="552"/>
        <end position="564"/>
    </location>
</feature>
<feature type="region of interest" description="Disordered" evidence="1">
    <location>
        <begin position="952"/>
        <end position="986"/>
    </location>
</feature>
<protein>
    <recommendedName>
        <fullName evidence="4">Amidoligase enzyme-domain-containing protein</fullName>
    </recommendedName>
</protein>
<reference evidence="2 3" key="1">
    <citation type="submission" date="2017-06" db="EMBL/GenBank/DDBJ databases">
        <title>Comparative genomic analysis of Ambrosia Fusariam Clade fungi.</title>
        <authorList>
            <person name="Stajich J.E."/>
            <person name="Carrillo J."/>
            <person name="Kijimoto T."/>
            <person name="Eskalen A."/>
            <person name="O'Donnell K."/>
            <person name="Kasson M."/>
        </authorList>
    </citation>
    <scope>NUCLEOTIDE SEQUENCE [LARGE SCALE GENOMIC DNA]</scope>
    <source>
        <strain evidence="2 3">NRRL62584</strain>
    </source>
</reference>
<proteinExistence type="predicted"/>
<dbReference type="PANTHER" id="PTHR36847">
    <property type="entry name" value="AMIDOLIGASE ENZYME"/>
    <property type="match status" value="1"/>
</dbReference>
<accession>A0A428PTD2</accession>
<feature type="compositionally biased region" description="Basic residues" evidence="1">
    <location>
        <begin position="973"/>
        <end position="986"/>
    </location>
</feature>
<dbReference type="PANTHER" id="PTHR36847:SF1">
    <property type="entry name" value="AMIDOLIGASE ENZYME"/>
    <property type="match status" value="1"/>
</dbReference>
<feature type="region of interest" description="Disordered" evidence="1">
    <location>
        <begin position="478"/>
        <end position="506"/>
    </location>
</feature>
<evidence type="ECO:0000256" key="1">
    <source>
        <dbReference type="SAM" id="MobiDB-lite"/>
    </source>
</evidence>
<dbReference type="EMBL" id="NKCI01000093">
    <property type="protein sequence ID" value="RSL56325.1"/>
    <property type="molecule type" value="Genomic_DNA"/>
</dbReference>
<evidence type="ECO:0000313" key="3">
    <source>
        <dbReference type="Proteomes" id="UP000288168"/>
    </source>
</evidence>
<dbReference type="STRING" id="1325734.A0A428PTD2"/>
<dbReference type="OrthoDB" id="412402at2759"/>
<feature type="region of interest" description="Disordered" evidence="1">
    <location>
        <begin position="548"/>
        <end position="582"/>
    </location>
</feature>
<evidence type="ECO:0000313" key="2">
    <source>
        <dbReference type="EMBL" id="RSL56325.1"/>
    </source>
</evidence>
<name>A0A428PTD2_9HYPO</name>
<evidence type="ECO:0008006" key="4">
    <source>
        <dbReference type="Google" id="ProtNLM"/>
    </source>
</evidence>
<keyword evidence="3" id="KW-1185">Reference proteome</keyword>
<comment type="caution">
    <text evidence="2">The sequence shown here is derived from an EMBL/GenBank/DDBJ whole genome shotgun (WGS) entry which is preliminary data.</text>
</comment>
<feature type="compositionally biased region" description="Basic and acidic residues" evidence="1">
    <location>
        <begin position="565"/>
        <end position="579"/>
    </location>
</feature>
<dbReference type="Proteomes" id="UP000288168">
    <property type="component" value="Unassembled WGS sequence"/>
</dbReference>
<dbReference type="AlphaFoldDB" id="A0A428PTD2"/>
<gene>
    <name evidence="2" type="ORF">CEP54_008900</name>
</gene>
<organism evidence="2 3">
    <name type="scientific">Fusarium duplospermum</name>
    <dbReference type="NCBI Taxonomy" id="1325734"/>
    <lineage>
        <taxon>Eukaryota</taxon>
        <taxon>Fungi</taxon>
        <taxon>Dikarya</taxon>
        <taxon>Ascomycota</taxon>
        <taxon>Pezizomycotina</taxon>
        <taxon>Sordariomycetes</taxon>
        <taxon>Hypocreomycetidae</taxon>
        <taxon>Hypocreales</taxon>
        <taxon>Nectriaceae</taxon>
        <taxon>Fusarium</taxon>
        <taxon>Fusarium solani species complex</taxon>
    </lineage>
</organism>
<sequence>MSSELLTRIELPFLVALRYQEDAGLHDSGYVRAQGSPIPYPLTGYRSSAGGFTDPKVRDDCALWVVLFLNKLLAHFWEFPKAEVWKFSYEENLQETQCDEYRWIGMKVTSPYLEPIHDQYRQLQAVLKLLNEKLITFPSAETRLKLTFTPRQGTFNLERLKEIASMLWVTDPLLSRLHPPHCGPSSLPSLGFQFTNLAREKRPVDIKMEMGLGVLIDDPWTDRLSWHRRRLRVMTHPGELCEGRYRPGLDKIHKAKSIPDLLHLLDLAVRHGGKYKFQAAYNFQNAADDTHPRIELNQHCGTLHGPAIVDWVAICRFILEPPRPAHDSSLIAASRILRQRIEQGFTVFDCLRSDGIEKMRYYKPRKEFQVPDLAYWPVRTRPVLKYDPEPGLAKSFMSLDDVESETQNWARFTKGVKGTGNCTYSFGVELEMFLPTSEHPTKNLDPSFFTYQYLHDLPDQLFFDISQELRLALEKASANRASRQDSDPWTPKFPDSESSSTTGKDDLNVEIDIRNFDPVLLDRLLADPQMSSSDTSMMDAGSLTPAYLLDSDPMDIDASSDEDTTSEKDPNPKDPREFAHGSAFPRRAHQIAGIVSSLGHPAYYICNNSSGTGRPWKRELAKRGHFHVSDLKLNYHSWSIEPDGSLGETLAWNEYWKLTGLELISPVCQDVPEDWERILEVVSGVATKIRVIEDVNCGLHVHVGKGQQIFPIHLLRKIFCLMCCVENIVFSLCHPYRRNMTYSGALMRNAEQMVKYSNNKAPHPDLKKHFPDEIEEDTLLWEVVKKMWIVRDLDEIKTYCRKFSLSISTCQALNADGKPPTLGEEEVYAKGTVEFRHLEGTMNPELVLRWGQLAVALFQFADLAKPGAWQKLIRTALKCKDPRDYDHAVLQDFLQQLGLGEDFDFWENRMRGYAGVEKMDRLNVTLATLGQPPLKTPFERAVSEERMEALRKELCQRDRTPPYLAQEQGETRSRRRGSRPTGRGKK</sequence>